<evidence type="ECO:0000313" key="1">
    <source>
        <dbReference type="EMBL" id="KAH7852885.1"/>
    </source>
</evidence>
<dbReference type="EMBL" id="CM037158">
    <property type="protein sequence ID" value="KAH7852885.1"/>
    <property type="molecule type" value="Genomic_DNA"/>
</dbReference>
<organism evidence="1 2">
    <name type="scientific">Vaccinium darrowii</name>
    <dbReference type="NCBI Taxonomy" id="229202"/>
    <lineage>
        <taxon>Eukaryota</taxon>
        <taxon>Viridiplantae</taxon>
        <taxon>Streptophyta</taxon>
        <taxon>Embryophyta</taxon>
        <taxon>Tracheophyta</taxon>
        <taxon>Spermatophyta</taxon>
        <taxon>Magnoliopsida</taxon>
        <taxon>eudicotyledons</taxon>
        <taxon>Gunneridae</taxon>
        <taxon>Pentapetalae</taxon>
        <taxon>asterids</taxon>
        <taxon>Ericales</taxon>
        <taxon>Ericaceae</taxon>
        <taxon>Vaccinioideae</taxon>
        <taxon>Vaccinieae</taxon>
        <taxon>Vaccinium</taxon>
    </lineage>
</organism>
<reference evidence="1 2" key="1">
    <citation type="journal article" date="2021" name="Hortic Res">
        <title>High-quality reference genome and annotation aids understanding of berry development for evergreen blueberry (Vaccinium darrowii).</title>
        <authorList>
            <person name="Yu J."/>
            <person name="Hulse-Kemp A.M."/>
            <person name="Babiker E."/>
            <person name="Staton M."/>
        </authorList>
    </citation>
    <scope>NUCLEOTIDE SEQUENCE [LARGE SCALE GENOMIC DNA]</scope>
    <source>
        <strain evidence="2">cv. NJ 8807/NJ 8810</strain>
        <tissue evidence="1">Young leaf</tissue>
    </source>
</reference>
<protein>
    <submittedName>
        <fullName evidence="1">Uncharacterized protein</fullName>
    </submittedName>
</protein>
<evidence type="ECO:0000313" key="2">
    <source>
        <dbReference type="Proteomes" id="UP000828048"/>
    </source>
</evidence>
<keyword evidence="2" id="KW-1185">Reference proteome</keyword>
<proteinExistence type="predicted"/>
<name>A0ACB7YJ78_9ERIC</name>
<gene>
    <name evidence="1" type="ORF">Vadar_030527</name>
</gene>
<accession>A0ACB7YJ78</accession>
<dbReference type="Proteomes" id="UP000828048">
    <property type="component" value="Chromosome 8"/>
</dbReference>
<comment type="caution">
    <text evidence="1">The sequence shown here is derived from an EMBL/GenBank/DDBJ whole genome shotgun (WGS) entry which is preliminary data.</text>
</comment>
<sequence>MEELSDGNNGKKRVRDNSDVHLPEEKRVDSENSDLSSQQPKRARKDSDLNSYGFCRVESDELRVYSPESTRIPNDILDIFNEPDPAADCESAIQDLDSVIKSFEEEILHPSPSPADFPMNLPEYCESQVDLGYLLEASDDELGLPPTAEQRLTETGQTDLATEGTGSTGNGDRVEILGLEGEFSSYEPFGFGVGEDDDIVAVGGLFDYESADLSEFVNRPESLHV</sequence>